<accession>A0A699WCK0</accession>
<name>A0A699WCK0_TANCI</name>
<dbReference type="AlphaFoldDB" id="A0A699WCK0"/>
<dbReference type="EMBL" id="BKCJ011566311">
    <property type="protein sequence ID" value="GFD42104.1"/>
    <property type="molecule type" value="Genomic_DNA"/>
</dbReference>
<gene>
    <name evidence="1" type="ORF">Tci_914073</name>
</gene>
<reference evidence="1" key="1">
    <citation type="journal article" date="2019" name="Sci. Rep.">
        <title>Draft genome of Tanacetum cinerariifolium, the natural source of mosquito coil.</title>
        <authorList>
            <person name="Yamashiro T."/>
            <person name="Shiraishi A."/>
            <person name="Satake H."/>
            <person name="Nakayama K."/>
        </authorList>
    </citation>
    <scope>NUCLEOTIDE SEQUENCE</scope>
</reference>
<evidence type="ECO:0000313" key="1">
    <source>
        <dbReference type="EMBL" id="GFD42104.1"/>
    </source>
</evidence>
<proteinExistence type="predicted"/>
<protein>
    <submittedName>
        <fullName evidence="1">Uncharacterized protein</fullName>
    </submittedName>
</protein>
<sequence length="96" mass="10956">MYQLLSYYEVTPPYSIPLRHAFLGVLQPPNTPNNLVDKKDSDFDEILDDLFCVGAENLRRIGQEKVQNGWNIDTSGDTDHESGNFSCLTSLMKWTM</sequence>
<comment type="caution">
    <text evidence="1">The sequence shown here is derived from an EMBL/GenBank/DDBJ whole genome shotgun (WGS) entry which is preliminary data.</text>
</comment>
<organism evidence="1">
    <name type="scientific">Tanacetum cinerariifolium</name>
    <name type="common">Dalmatian daisy</name>
    <name type="synonym">Chrysanthemum cinerariifolium</name>
    <dbReference type="NCBI Taxonomy" id="118510"/>
    <lineage>
        <taxon>Eukaryota</taxon>
        <taxon>Viridiplantae</taxon>
        <taxon>Streptophyta</taxon>
        <taxon>Embryophyta</taxon>
        <taxon>Tracheophyta</taxon>
        <taxon>Spermatophyta</taxon>
        <taxon>Magnoliopsida</taxon>
        <taxon>eudicotyledons</taxon>
        <taxon>Gunneridae</taxon>
        <taxon>Pentapetalae</taxon>
        <taxon>asterids</taxon>
        <taxon>campanulids</taxon>
        <taxon>Asterales</taxon>
        <taxon>Asteraceae</taxon>
        <taxon>Asteroideae</taxon>
        <taxon>Anthemideae</taxon>
        <taxon>Anthemidinae</taxon>
        <taxon>Tanacetum</taxon>
    </lineage>
</organism>